<dbReference type="Proteomes" id="UP000246740">
    <property type="component" value="Unassembled WGS sequence"/>
</dbReference>
<keyword evidence="2" id="KW-1185">Reference proteome</keyword>
<evidence type="ECO:0000313" key="2">
    <source>
        <dbReference type="Proteomes" id="UP000246740"/>
    </source>
</evidence>
<proteinExistence type="predicted"/>
<gene>
    <name evidence="1" type="ORF">BCV70DRAFT_89866</name>
</gene>
<sequence length="241" mass="26889">MLIRMAWWRSAWGSVAKLDSVWSPTALTCRKPDSQQRPAWLWQSDTSSPHRVFGFRRTRPRWVGQSTAEGYCSKQQAHKLVPYAVTGTPARQAELSQALQGRIALNQYAGVRCSPSVNPDLVQAEMLSKYSFAGDWKLDWGSDHETWRARQAHLSTKSQNNGAKPLARYGQPVCLEPVLVYLCPFLSRPRSPPWSTPHLCDAIPVAKGLRLTLEIDKARDHGEARGAFSSASVDSSKRTSG</sequence>
<name>A0A317XUX3_9BASI</name>
<dbReference type="AlphaFoldDB" id="A0A317XUX3"/>
<protein>
    <submittedName>
        <fullName evidence="1">Uncharacterized protein</fullName>
    </submittedName>
</protein>
<reference evidence="1 2" key="1">
    <citation type="journal article" date="2018" name="Mol. Biol. Evol.">
        <title>Broad Genomic Sampling Reveals a Smut Pathogenic Ancestry of the Fungal Clade Ustilaginomycotina.</title>
        <authorList>
            <person name="Kijpornyongpan T."/>
            <person name="Mondo S.J."/>
            <person name="Barry K."/>
            <person name="Sandor L."/>
            <person name="Lee J."/>
            <person name="Lipzen A."/>
            <person name="Pangilinan J."/>
            <person name="LaButti K."/>
            <person name="Hainaut M."/>
            <person name="Henrissat B."/>
            <person name="Grigoriev I.V."/>
            <person name="Spatafora J.W."/>
            <person name="Aime M.C."/>
        </authorList>
    </citation>
    <scope>NUCLEOTIDE SEQUENCE [LARGE SCALE GENOMIC DNA]</scope>
    <source>
        <strain evidence="1 2">MCA 3645</strain>
    </source>
</reference>
<organism evidence="1 2">
    <name type="scientific">Testicularia cyperi</name>
    <dbReference type="NCBI Taxonomy" id="1882483"/>
    <lineage>
        <taxon>Eukaryota</taxon>
        <taxon>Fungi</taxon>
        <taxon>Dikarya</taxon>
        <taxon>Basidiomycota</taxon>
        <taxon>Ustilaginomycotina</taxon>
        <taxon>Ustilaginomycetes</taxon>
        <taxon>Ustilaginales</taxon>
        <taxon>Anthracoideaceae</taxon>
        <taxon>Testicularia</taxon>
    </lineage>
</organism>
<dbReference type="EMBL" id="KZ819191">
    <property type="protein sequence ID" value="PWZ01121.1"/>
    <property type="molecule type" value="Genomic_DNA"/>
</dbReference>
<evidence type="ECO:0000313" key="1">
    <source>
        <dbReference type="EMBL" id="PWZ01121.1"/>
    </source>
</evidence>
<accession>A0A317XUX3</accession>
<dbReference type="InParanoid" id="A0A317XUX3"/>